<feature type="domain" description="Spatacsin C-terminal" evidence="2">
    <location>
        <begin position="1379"/>
        <end position="1733"/>
    </location>
</feature>
<evidence type="ECO:0000256" key="1">
    <source>
        <dbReference type="SAM" id="MobiDB-lite"/>
    </source>
</evidence>
<dbReference type="InterPro" id="IPR028107">
    <property type="entry name" value="Spatacsin_C_dom"/>
</dbReference>
<dbReference type="OrthoDB" id="2018754at2759"/>
<dbReference type="Pfam" id="PF14649">
    <property type="entry name" value="Spatacsin_C"/>
    <property type="match status" value="1"/>
</dbReference>
<feature type="region of interest" description="Disordered" evidence="1">
    <location>
        <begin position="652"/>
        <end position="682"/>
    </location>
</feature>
<evidence type="ECO:0000313" key="4">
    <source>
        <dbReference type="RefSeq" id="XP_023161729.2"/>
    </source>
</evidence>
<dbReference type="GO" id="GO:0030424">
    <property type="term" value="C:axon"/>
    <property type="evidence" value="ECO:0007669"/>
    <property type="project" value="TreeGrafter"/>
</dbReference>
<dbReference type="OMA" id="MECVPVA"/>
<dbReference type="GO" id="GO:0007268">
    <property type="term" value="P:chemical synaptic transmission"/>
    <property type="evidence" value="ECO:0007669"/>
    <property type="project" value="TreeGrafter"/>
</dbReference>
<evidence type="ECO:0000313" key="3">
    <source>
        <dbReference type="Proteomes" id="UP000504633"/>
    </source>
</evidence>
<name>A0A6J1LER6_DROHY</name>
<reference evidence="4" key="1">
    <citation type="submission" date="2025-08" db="UniProtKB">
        <authorList>
            <consortium name="RefSeq"/>
        </authorList>
    </citation>
    <scope>IDENTIFICATION</scope>
    <source>
        <strain evidence="4">15085-1641.00</strain>
        <tissue evidence="4">Whole body</tissue>
    </source>
</reference>
<gene>
    <name evidence="4" type="primary">LOC111593287</name>
</gene>
<evidence type="ECO:0000259" key="2">
    <source>
        <dbReference type="Pfam" id="PF14649"/>
    </source>
</evidence>
<dbReference type="GeneID" id="111593287"/>
<dbReference type="GO" id="GO:0045202">
    <property type="term" value="C:synapse"/>
    <property type="evidence" value="ECO:0007669"/>
    <property type="project" value="TreeGrafter"/>
</dbReference>
<dbReference type="GO" id="GO:0007409">
    <property type="term" value="P:axonogenesis"/>
    <property type="evidence" value="ECO:0007669"/>
    <property type="project" value="TreeGrafter"/>
</dbReference>
<proteinExistence type="predicted"/>
<dbReference type="GO" id="GO:0048489">
    <property type="term" value="P:synaptic vesicle transport"/>
    <property type="evidence" value="ECO:0007669"/>
    <property type="project" value="TreeGrafter"/>
</dbReference>
<dbReference type="GO" id="GO:0030425">
    <property type="term" value="C:dendrite"/>
    <property type="evidence" value="ECO:0007669"/>
    <property type="project" value="TreeGrafter"/>
</dbReference>
<feature type="compositionally biased region" description="Polar residues" evidence="1">
    <location>
        <begin position="665"/>
        <end position="682"/>
    </location>
</feature>
<dbReference type="PANTHER" id="PTHR13650:SF0">
    <property type="entry name" value="SPATACSIN"/>
    <property type="match status" value="1"/>
</dbReference>
<dbReference type="GO" id="GO:0008088">
    <property type="term" value="P:axo-dendritic transport"/>
    <property type="evidence" value="ECO:0007669"/>
    <property type="project" value="TreeGrafter"/>
</dbReference>
<dbReference type="Proteomes" id="UP000504633">
    <property type="component" value="Unplaced"/>
</dbReference>
<protein>
    <submittedName>
        <fullName evidence="4">Spatacsin</fullName>
    </submittedName>
</protein>
<dbReference type="RefSeq" id="XP_023161729.2">
    <property type="nucleotide sequence ID" value="XM_023305961.2"/>
</dbReference>
<keyword evidence="3" id="KW-1185">Reference proteome</keyword>
<dbReference type="PANTHER" id="PTHR13650">
    <property type="entry name" value="SPATACSIN"/>
    <property type="match status" value="1"/>
</dbReference>
<organism evidence="3 4">
    <name type="scientific">Drosophila hydei</name>
    <name type="common">Fruit fly</name>
    <dbReference type="NCBI Taxonomy" id="7224"/>
    <lineage>
        <taxon>Eukaryota</taxon>
        <taxon>Metazoa</taxon>
        <taxon>Ecdysozoa</taxon>
        <taxon>Arthropoda</taxon>
        <taxon>Hexapoda</taxon>
        <taxon>Insecta</taxon>
        <taxon>Pterygota</taxon>
        <taxon>Neoptera</taxon>
        <taxon>Endopterygota</taxon>
        <taxon>Diptera</taxon>
        <taxon>Brachycera</taxon>
        <taxon>Muscomorpha</taxon>
        <taxon>Ephydroidea</taxon>
        <taxon>Drosophilidae</taxon>
        <taxon>Drosophila</taxon>
    </lineage>
</organism>
<sequence>MMNSVQARNKIFKSWSGISEVSIIKEVATKGEHIELCIEYWAGKRKIAIPEYRHYFHDVVQAYVQRLLSERLVCKAENVLHNVERDVKCFFYQYACECDDADLSEFVLDHLRCREPQLYEQEQPVLDYYWRLVQQVRECSELQAKHQDLLPRVHIEALMKLPEQVLQQLLVELYFANGNETLLPELNKQLVWQHLVAAGAQHQLRRWCLCEQLKDGRDQLPPLEQAFAMWQIDAAMYEYALVHLKEPCERLRNHFASAGYFFPAEASDMSTLLRRLCTMQCLEQQQPLLSQLPLAKHMLQRGYHTLLLLKCVPISSLEQQLVGEDEPLLSLLIDLKTHELTDRNGFELISQSVQSYLERTHHAADSLQEQPLLTFFDFLCHEPTVRSLEGFLSSSNLRRVPYLNSLMQRFERHATNSCSALPTAHELFHKFKQVNLAAAPGELVSFSNARLSQRYARKAQLNYTHYLKQQRSAYAVYYLIMEQLQLYGQITRTQLFHACETATQLALQHAGDEELVTHCVACCEMLDFDTQTLRSYLHLQRQLPPAVACGSYTLQLEQWDQALVQQLLHQPEHFPLESYQALMRLAARNVQGKWPAAMLQHFAEHNDWWQLLLLFQYFELPLTELRQLLPHFKCKSLGIHLLRALSYDGSHERQHKRAANRRGDGQTNSSQETMTNSSHSSGLDANLQQLQHVNGQSLCDLLTHNAQPDLFALVLCSSNSLPEEAISSLARLAELMQSSANHCSSINLLKHCVRQQMPVLAVLASTWGEHNRDWCWLLWLAVASGQWQQLLQQLSRAKEPLQQTELIWSVIRGAVKAGQLNALLHSFCIFQPDCSFLHLCRFLQLTGQRQDFSDSTIVELRQFFCNCSQDAVQLPLCEPLARKQLMQRCIGLLLLQLECNFDCIQQQQKFLDCICRSDVGDICDLLDFCLLHRIFGVAAPWLGQLGIDYEQLVRRDSLEYKRLVDALTEAKAYDQALQLATLLQLPLADIVYAKWLAELEAGQLRLHEQYEQEIEQHALPPAILVNFLLQAAAQQQPDTQLRRRYELLQSSLGVIKQHHLFPNECFDRDQIEYDMVICYLQLDAEQLESVELYHSEYFEQIMRQERCVLYKSFSELKELAGIDDLSIANKSHLTAEMEQRLIDLLNLLLDEGDIVEALRLQELFEFRPNDLRFIVFAMALAEGVTSIANLSNKERQLLSDIEKSAFPKFNRLTLNQSPMNRCSSDLSDSYSTLEFEEIPSKEKQETLDTLLGIGSKLKHGVELGRRIVLAYRTAMYLDKEYLDVLRTKDVSVLLKSAAEEECLQRLLVVSDIHISTRLTHQEIAESLALELTTCILRPRFYIFHASQQPRNAPRNADLWGHNIDRDFHLFLELTPSTTLLGNCLLDYCDALKAYRRYQDNKPYVQSKAFELLSGIITLYGLPLSLNTVSSSGIPQVLSHKKQNQIYVELLIKAHLCFVHECSMEGIASVLERAKQLNGQLTKAKSWSLIVRLLIGIARYREMFYCFDALIENEQFESLLGQFDEDQKSGLRQAILCYLREYNPKNGKELLRLAAHHFLMYKELAEMWSNEAQLILERVRNSAAVGSAELKCSHELQQQLQQALENYTHATENYLLDNKLILAQQSVARAELMAMQLDLCNKAMERRGGGGSSLPLCISVIGVQTRDQFRELVNQHLSVPQTLILSRAYGYDINWSEALLTQFVLLQRANYLQQYLSHQRINDNVIEQVVKSYILHTQSNPTNAKYELSLAHLVELIRSVTLKYKLASILGLKAIVMSLINDSTVHYLRDTNFGRNELHNATNM</sequence>
<dbReference type="GO" id="GO:0005737">
    <property type="term" value="C:cytoplasm"/>
    <property type="evidence" value="ECO:0007669"/>
    <property type="project" value="TreeGrafter"/>
</dbReference>
<dbReference type="KEGG" id="dhe:111593287"/>
<dbReference type="InterPro" id="IPR028103">
    <property type="entry name" value="Spatacsin"/>
</dbReference>
<accession>A0A6J1LER6</accession>